<dbReference type="AlphaFoldDB" id="A0A0A9G504"/>
<reference evidence="1" key="1">
    <citation type="submission" date="2014-09" db="EMBL/GenBank/DDBJ databases">
        <authorList>
            <person name="Magalhaes I.L.F."/>
            <person name="Oliveira U."/>
            <person name="Santos F.R."/>
            <person name="Vidigal T.H.D.A."/>
            <person name="Brescovit A.D."/>
            <person name="Santos A.J."/>
        </authorList>
    </citation>
    <scope>NUCLEOTIDE SEQUENCE</scope>
    <source>
        <tissue evidence="1">Shoot tissue taken approximately 20 cm above the soil surface</tissue>
    </source>
</reference>
<proteinExistence type="predicted"/>
<evidence type="ECO:0000313" key="1">
    <source>
        <dbReference type="EMBL" id="JAE20155.1"/>
    </source>
</evidence>
<sequence length="41" mass="4532">MRRLTRPGLFSLAKVCLRKSVCCYLLTTGLRLTGCTCGILL</sequence>
<organism evidence="1">
    <name type="scientific">Arundo donax</name>
    <name type="common">Giant reed</name>
    <name type="synonym">Donax arundinaceus</name>
    <dbReference type="NCBI Taxonomy" id="35708"/>
    <lineage>
        <taxon>Eukaryota</taxon>
        <taxon>Viridiplantae</taxon>
        <taxon>Streptophyta</taxon>
        <taxon>Embryophyta</taxon>
        <taxon>Tracheophyta</taxon>
        <taxon>Spermatophyta</taxon>
        <taxon>Magnoliopsida</taxon>
        <taxon>Liliopsida</taxon>
        <taxon>Poales</taxon>
        <taxon>Poaceae</taxon>
        <taxon>PACMAD clade</taxon>
        <taxon>Arundinoideae</taxon>
        <taxon>Arundineae</taxon>
        <taxon>Arundo</taxon>
    </lineage>
</organism>
<accession>A0A0A9G504</accession>
<protein>
    <submittedName>
        <fullName evidence="1">1-acyl-sn-glycerol-3-phosphate acyltransferase 4</fullName>
    </submittedName>
</protein>
<dbReference type="EMBL" id="GBRH01177741">
    <property type="protein sequence ID" value="JAE20155.1"/>
    <property type="molecule type" value="Transcribed_RNA"/>
</dbReference>
<dbReference type="GO" id="GO:0016746">
    <property type="term" value="F:acyltransferase activity"/>
    <property type="evidence" value="ECO:0007669"/>
    <property type="project" value="UniProtKB-KW"/>
</dbReference>
<keyword evidence="1" id="KW-0808">Transferase</keyword>
<reference evidence="1" key="2">
    <citation type="journal article" date="2015" name="Data Brief">
        <title>Shoot transcriptome of the giant reed, Arundo donax.</title>
        <authorList>
            <person name="Barrero R.A."/>
            <person name="Guerrero F.D."/>
            <person name="Moolhuijzen P."/>
            <person name="Goolsby J.A."/>
            <person name="Tidwell J."/>
            <person name="Bellgard S.E."/>
            <person name="Bellgard M.I."/>
        </authorList>
    </citation>
    <scope>NUCLEOTIDE SEQUENCE</scope>
    <source>
        <tissue evidence="1">Shoot tissue taken approximately 20 cm above the soil surface</tissue>
    </source>
</reference>
<keyword evidence="1" id="KW-0012">Acyltransferase</keyword>
<name>A0A0A9G504_ARUDO</name>